<organism evidence="1 2">
    <name type="scientific">Pseudoluteimonas lycopersici</name>
    <dbReference type="NCBI Taxonomy" id="1324796"/>
    <lineage>
        <taxon>Bacteria</taxon>
        <taxon>Pseudomonadati</taxon>
        <taxon>Pseudomonadota</taxon>
        <taxon>Gammaproteobacteria</taxon>
        <taxon>Lysobacterales</taxon>
        <taxon>Lysobacteraceae</taxon>
        <taxon>Pseudoluteimonas</taxon>
    </lineage>
</organism>
<dbReference type="AlphaFoldDB" id="A0A516V7W1"/>
<evidence type="ECO:0000313" key="2">
    <source>
        <dbReference type="Proteomes" id="UP000315891"/>
    </source>
</evidence>
<evidence type="ECO:0000313" key="1">
    <source>
        <dbReference type="EMBL" id="QDQ74605.1"/>
    </source>
</evidence>
<dbReference type="Proteomes" id="UP000315891">
    <property type="component" value="Chromosome"/>
</dbReference>
<name>A0A516V7W1_9GAMM</name>
<dbReference type="OrthoDB" id="6190679at2"/>
<dbReference type="RefSeq" id="WP_143880114.1">
    <property type="nucleotide sequence ID" value="NZ_BAABLZ010000001.1"/>
</dbReference>
<accession>A0A516V7W1</accession>
<proteinExistence type="predicted"/>
<gene>
    <name evidence="1" type="ORF">FNZ56_12285</name>
</gene>
<dbReference type="EMBL" id="CP041742">
    <property type="protein sequence ID" value="QDQ74605.1"/>
    <property type="molecule type" value="Genomic_DNA"/>
</dbReference>
<sequence>MRADTVRKNTKLFLEENGRPLAEFWSADYGLNKSDSIRFIDVVRQNNLNVLGVEVWRWKGNRYKMDSLMTWYAIETDVARNLEEVQAFVETVDLDESDLFAIQTS</sequence>
<protein>
    <submittedName>
        <fullName evidence="1">Uncharacterized protein</fullName>
    </submittedName>
</protein>
<reference evidence="1 2" key="1">
    <citation type="submission" date="2019-07" db="EMBL/GenBank/DDBJ databases">
        <title>Lysobacter weifangensis sp. nov., isolated from bensulfuron-methyl contaminated farmland soil.</title>
        <authorList>
            <person name="Zhao H."/>
        </authorList>
    </citation>
    <scope>NUCLEOTIDE SEQUENCE [LARGE SCALE GENOMIC DNA]</scope>
    <source>
        <strain evidence="1 2">CC-Bw-6</strain>
    </source>
</reference>
<keyword evidence="2" id="KW-1185">Reference proteome</keyword>